<keyword evidence="7 9" id="KW-0408">Iron</keyword>
<evidence type="ECO:0000256" key="9">
    <source>
        <dbReference type="PIRSR" id="PIRSR602401-1"/>
    </source>
</evidence>
<evidence type="ECO:0000256" key="4">
    <source>
        <dbReference type="ARBA" id="ARBA00022617"/>
    </source>
</evidence>
<dbReference type="CDD" id="cd11065">
    <property type="entry name" value="CYP64-like"/>
    <property type="match status" value="1"/>
</dbReference>
<evidence type="ECO:0000256" key="10">
    <source>
        <dbReference type="RuleBase" id="RU000461"/>
    </source>
</evidence>
<dbReference type="Proteomes" id="UP000807353">
    <property type="component" value="Unassembled WGS sequence"/>
</dbReference>
<proteinExistence type="inferred from homology"/>
<dbReference type="InterPro" id="IPR036396">
    <property type="entry name" value="Cyt_P450_sf"/>
</dbReference>
<protein>
    <submittedName>
        <fullName evidence="11">Cytochrome P450</fullName>
    </submittedName>
</protein>
<evidence type="ECO:0000256" key="6">
    <source>
        <dbReference type="ARBA" id="ARBA00023002"/>
    </source>
</evidence>
<dbReference type="InterPro" id="IPR050364">
    <property type="entry name" value="Cytochrome_P450_fung"/>
</dbReference>
<dbReference type="OrthoDB" id="2789670at2759"/>
<evidence type="ECO:0000256" key="2">
    <source>
        <dbReference type="ARBA" id="ARBA00005179"/>
    </source>
</evidence>
<dbReference type="Gene3D" id="1.10.630.10">
    <property type="entry name" value="Cytochrome P450"/>
    <property type="match status" value="1"/>
</dbReference>
<evidence type="ECO:0000313" key="11">
    <source>
        <dbReference type="EMBL" id="KAF9463408.1"/>
    </source>
</evidence>
<comment type="caution">
    <text evidence="11">The sequence shown here is derived from an EMBL/GenBank/DDBJ whole genome shotgun (WGS) entry which is preliminary data.</text>
</comment>
<keyword evidence="5 9" id="KW-0479">Metal-binding</keyword>
<dbReference type="EMBL" id="MU150263">
    <property type="protein sequence ID" value="KAF9463408.1"/>
    <property type="molecule type" value="Genomic_DNA"/>
</dbReference>
<keyword evidence="8 10" id="KW-0503">Monooxygenase</keyword>
<dbReference type="InterPro" id="IPR017972">
    <property type="entry name" value="Cyt_P450_CS"/>
</dbReference>
<evidence type="ECO:0000256" key="1">
    <source>
        <dbReference type="ARBA" id="ARBA00001971"/>
    </source>
</evidence>
<dbReference type="PANTHER" id="PTHR46300">
    <property type="entry name" value="P450, PUTATIVE (EUROFUNG)-RELATED-RELATED"/>
    <property type="match status" value="1"/>
</dbReference>
<evidence type="ECO:0000256" key="7">
    <source>
        <dbReference type="ARBA" id="ARBA00023004"/>
    </source>
</evidence>
<name>A0A9P5Y6Y4_9AGAR</name>
<dbReference type="PROSITE" id="PS00086">
    <property type="entry name" value="CYTOCHROME_P450"/>
    <property type="match status" value="1"/>
</dbReference>
<evidence type="ECO:0000256" key="3">
    <source>
        <dbReference type="ARBA" id="ARBA00010617"/>
    </source>
</evidence>
<dbReference type="SUPFAM" id="SSF48264">
    <property type="entry name" value="Cytochrome P450"/>
    <property type="match status" value="1"/>
</dbReference>
<keyword evidence="12" id="KW-1185">Reference proteome</keyword>
<evidence type="ECO:0000256" key="5">
    <source>
        <dbReference type="ARBA" id="ARBA00022723"/>
    </source>
</evidence>
<dbReference type="InterPro" id="IPR001128">
    <property type="entry name" value="Cyt_P450"/>
</dbReference>
<accession>A0A9P5Y6Y4</accession>
<keyword evidence="4 9" id="KW-0349">Heme</keyword>
<comment type="similarity">
    <text evidence="3 10">Belongs to the cytochrome P450 family.</text>
</comment>
<reference evidence="11" key="1">
    <citation type="submission" date="2020-11" db="EMBL/GenBank/DDBJ databases">
        <authorList>
            <consortium name="DOE Joint Genome Institute"/>
            <person name="Ahrendt S."/>
            <person name="Riley R."/>
            <person name="Andreopoulos W."/>
            <person name="Labutti K."/>
            <person name="Pangilinan J."/>
            <person name="Ruiz-Duenas F.J."/>
            <person name="Barrasa J.M."/>
            <person name="Sanchez-Garcia M."/>
            <person name="Camarero S."/>
            <person name="Miyauchi S."/>
            <person name="Serrano A."/>
            <person name="Linde D."/>
            <person name="Babiker R."/>
            <person name="Drula E."/>
            <person name="Ayuso-Fernandez I."/>
            <person name="Pacheco R."/>
            <person name="Padilla G."/>
            <person name="Ferreira P."/>
            <person name="Barriuso J."/>
            <person name="Kellner H."/>
            <person name="Castanera R."/>
            <person name="Alfaro M."/>
            <person name="Ramirez L."/>
            <person name="Pisabarro A.G."/>
            <person name="Kuo A."/>
            <person name="Tritt A."/>
            <person name="Lipzen A."/>
            <person name="He G."/>
            <person name="Yan M."/>
            <person name="Ng V."/>
            <person name="Cullen D."/>
            <person name="Martin F."/>
            <person name="Rosso M.-N."/>
            <person name="Henrissat B."/>
            <person name="Hibbett D."/>
            <person name="Martinez A.T."/>
            <person name="Grigoriev I.V."/>
        </authorList>
    </citation>
    <scope>NUCLEOTIDE SEQUENCE</scope>
    <source>
        <strain evidence="11">CBS 247.69</strain>
    </source>
</reference>
<gene>
    <name evidence="11" type="ORF">BDZ94DRAFT_1361477</name>
</gene>
<dbReference type="GO" id="GO:0004497">
    <property type="term" value="F:monooxygenase activity"/>
    <property type="evidence" value="ECO:0007669"/>
    <property type="project" value="UniProtKB-KW"/>
</dbReference>
<organism evidence="11 12">
    <name type="scientific">Collybia nuda</name>
    <dbReference type="NCBI Taxonomy" id="64659"/>
    <lineage>
        <taxon>Eukaryota</taxon>
        <taxon>Fungi</taxon>
        <taxon>Dikarya</taxon>
        <taxon>Basidiomycota</taxon>
        <taxon>Agaricomycotina</taxon>
        <taxon>Agaricomycetes</taxon>
        <taxon>Agaricomycetidae</taxon>
        <taxon>Agaricales</taxon>
        <taxon>Tricholomatineae</taxon>
        <taxon>Clitocybaceae</taxon>
        <taxon>Collybia</taxon>
    </lineage>
</organism>
<dbReference type="InterPro" id="IPR002401">
    <property type="entry name" value="Cyt_P450_E_grp-I"/>
</dbReference>
<dbReference type="PANTHER" id="PTHR46300:SF7">
    <property type="entry name" value="P450, PUTATIVE (EUROFUNG)-RELATED"/>
    <property type="match status" value="1"/>
</dbReference>
<dbReference type="AlphaFoldDB" id="A0A9P5Y6Y4"/>
<dbReference type="PRINTS" id="PR00385">
    <property type="entry name" value="P450"/>
</dbReference>
<dbReference type="GO" id="GO:0020037">
    <property type="term" value="F:heme binding"/>
    <property type="evidence" value="ECO:0007669"/>
    <property type="project" value="InterPro"/>
</dbReference>
<dbReference type="GO" id="GO:0016705">
    <property type="term" value="F:oxidoreductase activity, acting on paired donors, with incorporation or reduction of molecular oxygen"/>
    <property type="evidence" value="ECO:0007669"/>
    <property type="project" value="InterPro"/>
</dbReference>
<keyword evidence="6 10" id="KW-0560">Oxidoreductase</keyword>
<dbReference type="PRINTS" id="PR00463">
    <property type="entry name" value="EP450I"/>
</dbReference>
<dbReference type="GO" id="GO:0005506">
    <property type="term" value="F:iron ion binding"/>
    <property type="evidence" value="ECO:0007669"/>
    <property type="project" value="InterPro"/>
</dbReference>
<dbReference type="Pfam" id="PF00067">
    <property type="entry name" value="p450"/>
    <property type="match status" value="1"/>
</dbReference>
<feature type="binding site" description="axial binding residue" evidence="9">
    <location>
        <position position="441"/>
    </location>
    <ligand>
        <name>heme</name>
        <dbReference type="ChEBI" id="CHEBI:30413"/>
    </ligand>
    <ligandPart>
        <name>Fe</name>
        <dbReference type="ChEBI" id="CHEBI:18248"/>
    </ligandPart>
</feature>
<comment type="pathway">
    <text evidence="2">Secondary metabolite biosynthesis.</text>
</comment>
<evidence type="ECO:0000256" key="8">
    <source>
        <dbReference type="ARBA" id="ARBA00023033"/>
    </source>
</evidence>
<comment type="cofactor">
    <cofactor evidence="1 9">
        <name>heme</name>
        <dbReference type="ChEBI" id="CHEBI:30413"/>
    </cofactor>
</comment>
<sequence>MGQISLLSGIACFSLFVYIYARRCRKFLHYPPLPPGPKTLPLIGNLLNIPTNLPWIKYHEWSKELHTDVIHLDVAGTSIVVLDNAERATALLEKRSHIYSGRPRMPMLGELMGWDYNLGFMPYGSMLFRRRRRKLLHMAFQANPTEPQLLKATHRLLRRLLDGSDDTMGLIKHMAGEIIMSVTYGIDVLPTGDPYMPVIKEATKSIAIAAVPGAFFVDAIPVLKYIPDWMPFAGFKRKAKGWRKLAMMVADMPFEATKQSVENGTAVLSITAYGLEQSKTSQDPIFESSIIRDTAGALYIAGADTTVSIIGSCILGLLTNPGVLKKAQQEIDLVLGVGRLPGFDDQESLPYVTAVVKESLRWRDVAPIGFPHSIDVEDVYNGYRIPAGSIVIANLWAMLHDETIYPEPFKFNPDRFIKDGKLDPAVRDPEQVAFGFGRRRCPGRHMALSSIWIAIASIIASFDITKAIDEDGNVVEPTHEYSHELLCIPLPFKCSMKPRSREIERLLRS</sequence>
<evidence type="ECO:0000313" key="12">
    <source>
        <dbReference type="Proteomes" id="UP000807353"/>
    </source>
</evidence>